<keyword evidence="2" id="KW-1185">Reference proteome</keyword>
<reference evidence="1 2" key="2">
    <citation type="journal article" date="2012" name="Environ. Microbiol.">
        <title>Characterization of the first alginolytic operons in a marine bacterium: from their emergence in marine Flavobacteriia to their independent transfers to marine Proteobacteria and human gut Bacteroides.</title>
        <authorList>
            <person name="Thomas F."/>
            <person name="Barbeyron T."/>
            <person name="Tonon T."/>
            <person name="Genicot S."/>
            <person name="Czjzek M."/>
            <person name="Michel G."/>
        </authorList>
    </citation>
    <scope>NUCLEOTIDE SEQUENCE [LARGE SCALE GENOMIC DNA]</scope>
    <source>
        <strain evidence="2">DSM 12802 / CCUG 47099 / CIP 106680 / NCIMB 13871 / Dsij</strain>
    </source>
</reference>
<reference evidence="2" key="1">
    <citation type="submission" date="2009-07" db="EMBL/GenBank/DDBJ databases">
        <title>Complete genome sequence of Zobellia galactanivorans Dsij.</title>
        <authorList>
            <consortium name="Genoscope - CEA"/>
        </authorList>
    </citation>
    <scope>NUCLEOTIDE SEQUENCE [LARGE SCALE GENOMIC DNA]</scope>
    <source>
        <strain evidence="2">DSM 12802 / CCUG 47099 / CIP 106680 / NCIMB 13871 / Dsij</strain>
    </source>
</reference>
<evidence type="ECO:0000313" key="2">
    <source>
        <dbReference type="Proteomes" id="UP000008898"/>
    </source>
</evidence>
<dbReference type="AlphaFoldDB" id="G0L1V2"/>
<evidence type="ECO:0000313" key="1">
    <source>
        <dbReference type="EMBL" id="CAZ97919.1"/>
    </source>
</evidence>
<gene>
    <name evidence="1" type="ordered locus">zobellia_3781</name>
</gene>
<dbReference type="EMBL" id="FP476056">
    <property type="protein sequence ID" value="CAZ97919.1"/>
    <property type="molecule type" value="Genomic_DNA"/>
</dbReference>
<name>G0L1V2_ZOBGA</name>
<dbReference type="STRING" id="63186.ZOBELLIA_3781"/>
<proteinExistence type="predicted"/>
<dbReference type="HOGENOM" id="CLU_2811572_0_0_10"/>
<protein>
    <submittedName>
        <fullName evidence="1">Uncharacterized protein</fullName>
    </submittedName>
</protein>
<dbReference type="Proteomes" id="UP000008898">
    <property type="component" value="Chromosome"/>
</dbReference>
<accession>G0L1V2</accession>
<dbReference type="KEGG" id="zga:ZOBELLIA_3781"/>
<organism evidence="1 2">
    <name type="scientific">Zobellia galactanivorans (strain DSM 12802 / CCUG 47099 / CIP 106680 / NCIMB 13871 / Dsij)</name>
    <dbReference type="NCBI Taxonomy" id="63186"/>
    <lineage>
        <taxon>Bacteria</taxon>
        <taxon>Pseudomonadati</taxon>
        <taxon>Bacteroidota</taxon>
        <taxon>Flavobacteriia</taxon>
        <taxon>Flavobacteriales</taxon>
        <taxon>Flavobacteriaceae</taxon>
        <taxon>Zobellia</taxon>
    </lineage>
</organism>
<sequence>MNVFLFTSSHMGRRQPYFIFYNSFHRKLVFSSLSFGGCRHFQIHGGQTYKYNLNIAKQYFLDYQKQN</sequence>